<comment type="caution">
    <text evidence="1">The sequence shown here is derived from an EMBL/GenBank/DDBJ whole genome shotgun (WGS) entry which is preliminary data.</text>
</comment>
<dbReference type="Pfam" id="PF22752">
    <property type="entry name" value="DUF488-N3i"/>
    <property type="match status" value="1"/>
</dbReference>
<dbReference type="PANTHER" id="PTHR36849">
    <property type="entry name" value="CYTOPLASMIC PROTEIN-RELATED"/>
    <property type="match status" value="1"/>
</dbReference>
<dbReference type="RefSeq" id="WP_193192926.1">
    <property type="nucleotide sequence ID" value="NZ_JACZFR010000036.1"/>
</dbReference>
<evidence type="ECO:0000313" key="1">
    <source>
        <dbReference type="EMBL" id="MFC6633506.1"/>
    </source>
</evidence>
<gene>
    <name evidence="1" type="ORF">ACFQBM_09450</name>
</gene>
<keyword evidence="2" id="KW-1185">Reference proteome</keyword>
<dbReference type="EMBL" id="JBHSVR010000001">
    <property type="protein sequence ID" value="MFC6633506.1"/>
    <property type="molecule type" value="Genomic_DNA"/>
</dbReference>
<name>A0ABW1YLX9_9GAMM</name>
<dbReference type="Proteomes" id="UP001596425">
    <property type="component" value="Unassembled WGS sequence"/>
</dbReference>
<dbReference type="PANTHER" id="PTHR36849:SF1">
    <property type="entry name" value="CYTOPLASMIC PROTEIN"/>
    <property type="match status" value="1"/>
</dbReference>
<protein>
    <submittedName>
        <fullName evidence="1">DUF488 domain-containing protein</fullName>
    </submittedName>
</protein>
<organism evidence="1 2">
    <name type="scientific">Microbulbifer taiwanensis</name>
    <dbReference type="NCBI Taxonomy" id="986746"/>
    <lineage>
        <taxon>Bacteria</taxon>
        <taxon>Pseudomonadati</taxon>
        <taxon>Pseudomonadota</taxon>
        <taxon>Gammaproteobacteria</taxon>
        <taxon>Cellvibrionales</taxon>
        <taxon>Microbulbiferaceae</taxon>
        <taxon>Microbulbifer</taxon>
    </lineage>
</organism>
<accession>A0ABW1YLX9</accession>
<sequence length="119" mass="13818">MAGPTSIHCKRAYASPQRGDGYRVLVDRLWPRGLSRESLPLDDWCKALAPSDELRHWFNHDPRLWAAFYQRYHKELREKSAEIETLLKASNGRPLTLLYAARDQEHNNAVALKMFLQGQ</sequence>
<proteinExistence type="predicted"/>
<reference evidence="2" key="1">
    <citation type="journal article" date="2019" name="Int. J. Syst. Evol. Microbiol.">
        <title>The Global Catalogue of Microorganisms (GCM) 10K type strain sequencing project: providing services to taxonomists for standard genome sequencing and annotation.</title>
        <authorList>
            <consortium name="The Broad Institute Genomics Platform"/>
            <consortium name="The Broad Institute Genome Sequencing Center for Infectious Disease"/>
            <person name="Wu L."/>
            <person name="Ma J."/>
        </authorList>
    </citation>
    <scope>NUCLEOTIDE SEQUENCE [LARGE SCALE GENOMIC DNA]</scope>
    <source>
        <strain evidence="2">CGMCC 1.13718</strain>
    </source>
</reference>
<dbReference type="InterPro" id="IPR052552">
    <property type="entry name" value="YeaO-like"/>
</dbReference>
<evidence type="ECO:0000313" key="2">
    <source>
        <dbReference type="Proteomes" id="UP001596425"/>
    </source>
</evidence>